<dbReference type="AlphaFoldDB" id="A0A659S0T5"/>
<proteinExistence type="predicted"/>
<keyword evidence="1" id="KW-0812">Transmembrane</keyword>
<evidence type="ECO:0008006" key="4">
    <source>
        <dbReference type="Google" id="ProtNLM"/>
    </source>
</evidence>
<evidence type="ECO:0000313" key="3">
    <source>
        <dbReference type="Proteomes" id="UP000297989"/>
    </source>
</evidence>
<protein>
    <recommendedName>
        <fullName evidence="4">Inner membrane protein</fullName>
    </recommendedName>
</protein>
<accession>A0A659S0T5</accession>
<evidence type="ECO:0000256" key="1">
    <source>
        <dbReference type="SAM" id="Phobius"/>
    </source>
</evidence>
<evidence type="ECO:0000313" key="2">
    <source>
        <dbReference type="EMBL" id="TGD17357.1"/>
    </source>
</evidence>
<name>A0A659S0T5_SALET</name>
<dbReference type="Proteomes" id="UP000297989">
    <property type="component" value="Unassembled WGS sequence"/>
</dbReference>
<feature type="non-terminal residue" evidence="2">
    <location>
        <position position="94"/>
    </location>
</feature>
<keyword evidence="1" id="KW-1133">Transmembrane helix</keyword>
<comment type="caution">
    <text evidence="2">The sequence shown here is derived from an EMBL/GenBank/DDBJ whole genome shotgun (WGS) entry which is preliminary data.</text>
</comment>
<dbReference type="EMBL" id="PYKK01001736">
    <property type="protein sequence ID" value="TGD17357.1"/>
    <property type="molecule type" value="Genomic_DNA"/>
</dbReference>
<reference evidence="2 3" key="1">
    <citation type="submission" date="2018-03" db="EMBL/GenBank/DDBJ databases">
        <title>Non-Typhoidal Salmonella genome sequencing and assembly.</title>
        <authorList>
            <person name="Matchawe C."/>
        </authorList>
    </citation>
    <scope>NUCLEOTIDE SEQUENCE [LARGE SCALE GENOMIC DNA]</scope>
    <source>
        <strain evidence="2 3">8EV</strain>
    </source>
</reference>
<organism evidence="2 3">
    <name type="scientific">Salmonella enterica subsp. enterica serovar Poona</name>
    <dbReference type="NCBI Taxonomy" id="436295"/>
    <lineage>
        <taxon>Bacteria</taxon>
        <taxon>Pseudomonadati</taxon>
        <taxon>Pseudomonadota</taxon>
        <taxon>Gammaproteobacteria</taxon>
        <taxon>Enterobacterales</taxon>
        <taxon>Enterobacteriaceae</taxon>
        <taxon>Salmonella</taxon>
    </lineage>
</organism>
<gene>
    <name evidence="2" type="ORF">C9F10_25445</name>
</gene>
<feature type="transmembrane region" description="Helical" evidence="1">
    <location>
        <begin position="34"/>
        <end position="61"/>
    </location>
</feature>
<keyword evidence="1" id="KW-0472">Membrane</keyword>
<sequence>MIGVVCALLVSHLLSSEAKHMSWQHFKQTWLIKFWAPTPAVIAAGILSTYYFGITGTFWAVTGEFTRWGGQCLRLVGVPAAQWGCGGRSAREGT</sequence>